<protein>
    <submittedName>
        <fullName evidence="1">Uncharacterized protein</fullName>
    </submittedName>
</protein>
<accession>A0A3B0V7S6</accession>
<sequence>PIFVRFALLTYRGYASEAETNEPGAHLNGYSYELRVILLPLLNGYKSFNTVDYTIITKITKK</sequence>
<proteinExistence type="predicted"/>
<gene>
    <name evidence="1" type="ORF">MNBD_DELTA03-1882</name>
</gene>
<feature type="non-terminal residue" evidence="1">
    <location>
        <position position="1"/>
    </location>
</feature>
<name>A0A3B0V7S6_9ZZZZ</name>
<evidence type="ECO:0000313" key="1">
    <source>
        <dbReference type="EMBL" id="VAW34117.1"/>
    </source>
</evidence>
<dbReference type="EMBL" id="UOEX01000089">
    <property type="protein sequence ID" value="VAW34117.1"/>
    <property type="molecule type" value="Genomic_DNA"/>
</dbReference>
<organism evidence="1">
    <name type="scientific">hydrothermal vent metagenome</name>
    <dbReference type="NCBI Taxonomy" id="652676"/>
    <lineage>
        <taxon>unclassified sequences</taxon>
        <taxon>metagenomes</taxon>
        <taxon>ecological metagenomes</taxon>
    </lineage>
</organism>
<reference evidence="1" key="1">
    <citation type="submission" date="2018-06" db="EMBL/GenBank/DDBJ databases">
        <authorList>
            <person name="Zhirakovskaya E."/>
        </authorList>
    </citation>
    <scope>NUCLEOTIDE SEQUENCE</scope>
</reference>
<dbReference type="AlphaFoldDB" id="A0A3B0V7S6"/>